<organism evidence="1">
    <name type="scientific">Hexamita inflata</name>
    <dbReference type="NCBI Taxonomy" id="28002"/>
    <lineage>
        <taxon>Eukaryota</taxon>
        <taxon>Metamonada</taxon>
        <taxon>Diplomonadida</taxon>
        <taxon>Hexamitidae</taxon>
        <taxon>Hexamitinae</taxon>
        <taxon>Hexamita</taxon>
    </lineage>
</organism>
<dbReference type="AlphaFoldDB" id="A0AA86QY57"/>
<comment type="caution">
    <text evidence="1">The sequence shown here is derived from an EMBL/GenBank/DDBJ whole genome shotgun (WGS) entry which is preliminary data.</text>
</comment>
<dbReference type="Proteomes" id="UP001642409">
    <property type="component" value="Unassembled WGS sequence"/>
</dbReference>
<protein>
    <submittedName>
        <fullName evidence="2">Hypothetical_protein</fullName>
    </submittedName>
</protein>
<reference evidence="1" key="1">
    <citation type="submission" date="2023-06" db="EMBL/GenBank/DDBJ databases">
        <authorList>
            <person name="Kurt Z."/>
        </authorList>
    </citation>
    <scope>NUCLEOTIDE SEQUENCE</scope>
</reference>
<keyword evidence="3" id="KW-1185">Reference proteome</keyword>
<evidence type="ECO:0000313" key="2">
    <source>
        <dbReference type="EMBL" id="CAL6087413.1"/>
    </source>
</evidence>
<dbReference type="EMBL" id="CATOUU010001006">
    <property type="protein sequence ID" value="CAI9966338.1"/>
    <property type="molecule type" value="Genomic_DNA"/>
</dbReference>
<name>A0AA86QY57_9EUKA</name>
<accession>A0AA86QY57</accession>
<proteinExistence type="predicted"/>
<gene>
    <name evidence="1" type="ORF">HINF_LOCUS53983</name>
    <name evidence="2" type="ORF">HINF_LOCUS63633</name>
</gene>
<evidence type="ECO:0000313" key="1">
    <source>
        <dbReference type="EMBL" id="CAI9966338.1"/>
    </source>
</evidence>
<reference evidence="2 3" key="2">
    <citation type="submission" date="2024-07" db="EMBL/GenBank/DDBJ databases">
        <authorList>
            <person name="Akdeniz Z."/>
        </authorList>
    </citation>
    <scope>NUCLEOTIDE SEQUENCE [LARGE SCALE GENOMIC DNA]</scope>
</reference>
<dbReference type="EMBL" id="CAXDID020000401">
    <property type="protein sequence ID" value="CAL6087413.1"/>
    <property type="molecule type" value="Genomic_DNA"/>
</dbReference>
<sequence length="141" mass="17068">MQQLHINTDQWRIVIEKARQYLSEQHYRRRYLQSQEQIYELVQEIMRKVIQYSRNNLIAFSNVETFNSLQRAVNVMVQNHADQRNSRKNRKNTFQVDETSFDLFYDNNQQFKVNECSEDETQVFSGLTQELSCSDINEFQE</sequence>
<evidence type="ECO:0000313" key="3">
    <source>
        <dbReference type="Proteomes" id="UP001642409"/>
    </source>
</evidence>